<sequence length="69" mass="7702">MCDSALDIFRVHFWTKAHSQCCHHVVPFSNAATTMSVFHAATSRDTLIALLCYAVYLADVAVCPRRSML</sequence>
<comment type="caution">
    <text evidence="1">The sequence shown here is derived from an EMBL/GenBank/DDBJ whole genome shotgun (WGS) entry which is preliminary data.</text>
</comment>
<name>A0A9P3GQT9_9APHY</name>
<dbReference type="AlphaFoldDB" id="A0A9P3GQT9"/>
<gene>
    <name evidence="1" type="ORF">PsYK624_154130</name>
</gene>
<proteinExistence type="predicted"/>
<reference evidence="1 2" key="1">
    <citation type="submission" date="2021-08" db="EMBL/GenBank/DDBJ databases">
        <title>Draft Genome Sequence of Phanerochaete sordida strain YK-624.</title>
        <authorList>
            <person name="Mori T."/>
            <person name="Dohra H."/>
            <person name="Suzuki T."/>
            <person name="Kawagishi H."/>
            <person name="Hirai H."/>
        </authorList>
    </citation>
    <scope>NUCLEOTIDE SEQUENCE [LARGE SCALE GENOMIC DNA]</scope>
    <source>
        <strain evidence="1 2">YK-624</strain>
    </source>
</reference>
<evidence type="ECO:0000313" key="2">
    <source>
        <dbReference type="Proteomes" id="UP000703269"/>
    </source>
</evidence>
<organism evidence="1 2">
    <name type="scientific">Phanerochaete sordida</name>
    <dbReference type="NCBI Taxonomy" id="48140"/>
    <lineage>
        <taxon>Eukaryota</taxon>
        <taxon>Fungi</taxon>
        <taxon>Dikarya</taxon>
        <taxon>Basidiomycota</taxon>
        <taxon>Agaricomycotina</taxon>
        <taxon>Agaricomycetes</taxon>
        <taxon>Polyporales</taxon>
        <taxon>Phanerochaetaceae</taxon>
        <taxon>Phanerochaete</taxon>
    </lineage>
</organism>
<dbReference type="Proteomes" id="UP000703269">
    <property type="component" value="Unassembled WGS sequence"/>
</dbReference>
<protein>
    <submittedName>
        <fullName evidence="1">Uncharacterized protein</fullName>
    </submittedName>
</protein>
<evidence type="ECO:0000313" key="1">
    <source>
        <dbReference type="EMBL" id="GJE99166.1"/>
    </source>
</evidence>
<accession>A0A9P3GQT9</accession>
<keyword evidence="2" id="KW-1185">Reference proteome</keyword>
<dbReference type="EMBL" id="BPQB01000103">
    <property type="protein sequence ID" value="GJE99166.1"/>
    <property type="molecule type" value="Genomic_DNA"/>
</dbReference>